<organism evidence="3 4">
    <name type="scientific">Patella caerulea</name>
    <name type="common">Rayed Mediterranean limpet</name>
    <dbReference type="NCBI Taxonomy" id="87958"/>
    <lineage>
        <taxon>Eukaryota</taxon>
        <taxon>Metazoa</taxon>
        <taxon>Spiralia</taxon>
        <taxon>Lophotrochozoa</taxon>
        <taxon>Mollusca</taxon>
        <taxon>Gastropoda</taxon>
        <taxon>Patellogastropoda</taxon>
        <taxon>Patelloidea</taxon>
        <taxon>Patellidae</taxon>
        <taxon>Patella</taxon>
    </lineage>
</organism>
<keyword evidence="4" id="KW-1185">Reference proteome</keyword>
<keyword evidence="1" id="KW-0233">DNA recombination</keyword>
<dbReference type="Pfam" id="PF00589">
    <property type="entry name" value="Phage_integrase"/>
    <property type="match status" value="1"/>
</dbReference>
<dbReference type="PANTHER" id="PTHR35617:SF3">
    <property type="entry name" value="CORE-BINDING (CB) DOMAIN-CONTAINING PROTEIN"/>
    <property type="match status" value="1"/>
</dbReference>
<dbReference type="EMBL" id="JAZGQO010000002">
    <property type="protein sequence ID" value="KAK6190398.1"/>
    <property type="molecule type" value="Genomic_DNA"/>
</dbReference>
<evidence type="ECO:0000313" key="3">
    <source>
        <dbReference type="EMBL" id="KAK6190398.1"/>
    </source>
</evidence>
<gene>
    <name evidence="3" type="ORF">SNE40_002278</name>
</gene>
<dbReference type="GO" id="GO:0015074">
    <property type="term" value="P:DNA integration"/>
    <property type="evidence" value="ECO:0007669"/>
    <property type="project" value="InterPro"/>
</dbReference>
<reference evidence="3 4" key="1">
    <citation type="submission" date="2024-01" db="EMBL/GenBank/DDBJ databases">
        <title>The genome of the rayed Mediterranean limpet Patella caerulea (Linnaeus, 1758).</title>
        <authorList>
            <person name="Anh-Thu Weber A."/>
            <person name="Halstead-Nussloch G."/>
        </authorList>
    </citation>
    <scope>NUCLEOTIDE SEQUENCE [LARGE SCALE GENOMIC DNA]</scope>
    <source>
        <strain evidence="3">AATW-2023a</strain>
        <tissue evidence="3">Whole specimen</tissue>
    </source>
</reference>
<dbReference type="PANTHER" id="PTHR35617">
    <property type="entry name" value="PHAGE_INTEGRASE DOMAIN-CONTAINING PROTEIN"/>
    <property type="match status" value="1"/>
</dbReference>
<comment type="caution">
    <text evidence="3">The sequence shown here is derived from an EMBL/GenBank/DDBJ whole genome shotgun (WGS) entry which is preliminary data.</text>
</comment>
<dbReference type="InterPro" id="IPR013762">
    <property type="entry name" value="Integrase-like_cat_sf"/>
</dbReference>
<protein>
    <recommendedName>
        <fullName evidence="2">Tyr recombinase domain-containing protein</fullName>
    </recommendedName>
</protein>
<sequence length="149" mass="16877">MDLNDNSVSFRIGDLLKTTKPRSRLCQVIFPAFSDDKSLCVVETLKEYLSKTESNRKGETKLLLSWATFKPISRDPLSRWTKLVLKDSGIDLKKFPAHSTRSASSSKALSKSVSIHTILNIIGCKSDNTFVRYYKKKIVSRDFVKSLLT</sequence>
<dbReference type="Gene3D" id="1.10.443.10">
    <property type="entry name" value="Intergrase catalytic core"/>
    <property type="match status" value="1"/>
</dbReference>
<proteinExistence type="predicted"/>
<evidence type="ECO:0000313" key="4">
    <source>
        <dbReference type="Proteomes" id="UP001347796"/>
    </source>
</evidence>
<dbReference type="InterPro" id="IPR002104">
    <property type="entry name" value="Integrase_catalytic"/>
</dbReference>
<accession>A0AAN8PYY6</accession>
<evidence type="ECO:0000256" key="1">
    <source>
        <dbReference type="ARBA" id="ARBA00023172"/>
    </source>
</evidence>
<feature type="domain" description="Tyr recombinase" evidence="2">
    <location>
        <begin position="1"/>
        <end position="149"/>
    </location>
</feature>
<dbReference type="Proteomes" id="UP001347796">
    <property type="component" value="Unassembled WGS sequence"/>
</dbReference>
<dbReference type="PROSITE" id="PS51898">
    <property type="entry name" value="TYR_RECOMBINASE"/>
    <property type="match status" value="1"/>
</dbReference>
<name>A0AAN8PYY6_PATCE</name>
<dbReference type="InterPro" id="IPR011010">
    <property type="entry name" value="DNA_brk_join_enz"/>
</dbReference>
<dbReference type="GO" id="GO:0003677">
    <property type="term" value="F:DNA binding"/>
    <property type="evidence" value="ECO:0007669"/>
    <property type="project" value="InterPro"/>
</dbReference>
<dbReference type="AlphaFoldDB" id="A0AAN8PYY6"/>
<evidence type="ECO:0000259" key="2">
    <source>
        <dbReference type="PROSITE" id="PS51898"/>
    </source>
</evidence>
<dbReference type="SUPFAM" id="SSF56349">
    <property type="entry name" value="DNA breaking-rejoining enzymes"/>
    <property type="match status" value="1"/>
</dbReference>
<dbReference type="GO" id="GO:0006310">
    <property type="term" value="P:DNA recombination"/>
    <property type="evidence" value="ECO:0007669"/>
    <property type="project" value="UniProtKB-KW"/>
</dbReference>